<dbReference type="Pfam" id="PF00491">
    <property type="entry name" value="Arginase"/>
    <property type="match status" value="1"/>
</dbReference>
<accession>A0A6C0E6U1</accession>
<keyword evidence="3" id="KW-0464">Manganese</keyword>
<dbReference type="InterPro" id="IPR023696">
    <property type="entry name" value="Ureohydrolase_dom_sf"/>
</dbReference>
<dbReference type="PROSITE" id="PS51409">
    <property type="entry name" value="ARGINASE_2"/>
    <property type="match status" value="1"/>
</dbReference>
<dbReference type="GO" id="GO:0005634">
    <property type="term" value="C:nucleus"/>
    <property type="evidence" value="ECO:0007669"/>
    <property type="project" value="TreeGrafter"/>
</dbReference>
<dbReference type="PANTHER" id="PTHR43782">
    <property type="entry name" value="ARGINASE"/>
    <property type="match status" value="1"/>
</dbReference>
<evidence type="ECO:0000313" key="4">
    <source>
        <dbReference type="EMBL" id="QHT24442.1"/>
    </source>
</evidence>
<dbReference type="EMBL" id="MN739745">
    <property type="protein sequence ID" value="QHT24442.1"/>
    <property type="molecule type" value="Genomic_DNA"/>
</dbReference>
<dbReference type="GO" id="GO:0004053">
    <property type="term" value="F:arginase activity"/>
    <property type="evidence" value="ECO:0007669"/>
    <property type="project" value="TreeGrafter"/>
</dbReference>
<dbReference type="SUPFAM" id="SSF52768">
    <property type="entry name" value="Arginase/deacetylase"/>
    <property type="match status" value="1"/>
</dbReference>
<evidence type="ECO:0000256" key="1">
    <source>
        <dbReference type="ARBA" id="ARBA00022723"/>
    </source>
</evidence>
<evidence type="ECO:0008006" key="5">
    <source>
        <dbReference type="Google" id="ProtNLM"/>
    </source>
</evidence>
<dbReference type="PRINTS" id="PR00116">
    <property type="entry name" value="ARGINASE"/>
</dbReference>
<dbReference type="InterPro" id="IPR006035">
    <property type="entry name" value="Ureohydrolase"/>
</dbReference>
<evidence type="ECO:0000256" key="3">
    <source>
        <dbReference type="ARBA" id="ARBA00023211"/>
    </source>
</evidence>
<name>A0A6C0E6U1_9ZZZZ</name>
<proteinExistence type="predicted"/>
<dbReference type="PANTHER" id="PTHR43782:SF3">
    <property type="entry name" value="ARGINASE"/>
    <property type="match status" value="1"/>
</dbReference>
<protein>
    <recommendedName>
        <fullName evidence="5">Arginase</fullName>
    </recommendedName>
</protein>
<sequence>MLSTFKNLIKCNNIQNIRHMSNFPPKRYSVIKCLNHSGQRKNGVQLGPNAIYNNYLFGMFQQYLMDVPGNKWVEVNTSTINDVPFSNAKVDYKSNTILNASHVSSYCSDVFDKNIESYEKKSNLIINLIGDHSAALGTVMSSVGSDRDFKLVWIDAHADINTSDTSFTGNCHGMPLSMASKLSDKYLSDNNIFEWLKGVNKFDLNNLIYVAIRDIDAGEAEIIKKHNITVISMDDIRAGNVEALITKISGHNVHVSFDVDSLDPIYFSATGTPVPNGLHPSELKYLIGIINKFGNIFKLDIAEFNPLIGTGISSNLAHLADVPFHNINSQKHYVEMIINNVLAPTFRVPYLIP</sequence>
<keyword evidence="2" id="KW-0378">Hydrolase</keyword>
<reference evidence="4" key="1">
    <citation type="journal article" date="2020" name="Nature">
        <title>Giant virus diversity and host interactions through global metagenomics.</title>
        <authorList>
            <person name="Schulz F."/>
            <person name="Roux S."/>
            <person name="Paez-Espino D."/>
            <person name="Jungbluth S."/>
            <person name="Walsh D.A."/>
            <person name="Denef V.J."/>
            <person name="McMahon K.D."/>
            <person name="Konstantinidis K.T."/>
            <person name="Eloe-Fadrosh E.A."/>
            <person name="Kyrpides N.C."/>
            <person name="Woyke T."/>
        </authorList>
    </citation>
    <scope>NUCLEOTIDE SEQUENCE</scope>
    <source>
        <strain evidence="4">GVMAG-M-3300023179-150</strain>
    </source>
</reference>
<keyword evidence="1" id="KW-0479">Metal-binding</keyword>
<evidence type="ECO:0000256" key="2">
    <source>
        <dbReference type="ARBA" id="ARBA00022801"/>
    </source>
</evidence>
<dbReference type="GO" id="GO:0030145">
    <property type="term" value="F:manganese ion binding"/>
    <property type="evidence" value="ECO:0007669"/>
    <property type="project" value="TreeGrafter"/>
</dbReference>
<dbReference type="GO" id="GO:0005829">
    <property type="term" value="C:cytosol"/>
    <property type="evidence" value="ECO:0007669"/>
    <property type="project" value="TreeGrafter"/>
</dbReference>
<organism evidence="4">
    <name type="scientific">viral metagenome</name>
    <dbReference type="NCBI Taxonomy" id="1070528"/>
    <lineage>
        <taxon>unclassified sequences</taxon>
        <taxon>metagenomes</taxon>
        <taxon>organismal metagenomes</taxon>
    </lineage>
</organism>
<dbReference type="AlphaFoldDB" id="A0A6C0E6U1"/>
<dbReference type="Gene3D" id="3.40.800.10">
    <property type="entry name" value="Ureohydrolase domain"/>
    <property type="match status" value="1"/>
</dbReference>